<dbReference type="EMBL" id="LSMT01000021">
    <property type="protein sequence ID" value="PFX32570.1"/>
    <property type="molecule type" value="Genomic_DNA"/>
</dbReference>
<keyword evidence="3" id="KW-1185">Reference proteome</keyword>
<gene>
    <name evidence="2" type="ORF">AWC38_SpisGene2605</name>
</gene>
<sequence length="333" mass="37936">MASWVHLEEKSNESRLPPLQQKSRISVRVTYLRSDCVRSCSLKDEGDKKERLQKGLEGKVQNKRSSRIPVIIDEKRTKVDTKVVLLREKNLQEEIRVCFLTVSQPYFVIQTLPRIMKRSQKIAIGINLRETQGKQEKKKESAIPLTTASYGKYCRRAKETTPNDRRRVPRQLAPIETGAKEVCNDEKEPREESSASEVSSAAEVTPDFECNAAPVHEEELRIGTEADFSGSEFGDDFERLSKSSDEKAMPNVPPWLRDDYKSFPEDASDETKKEPKGKAMYNPLETPKDNCIYFVSDELDKIIAEMSVMNADMTDGEHADAMSTLQLLRDEAR</sequence>
<feature type="region of interest" description="Disordered" evidence="1">
    <location>
        <begin position="156"/>
        <end position="209"/>
    </location>
</feature>
<reference evidence="3" key="1">
    <citation type="journal article" date="2017" name="bioRxiv">
        <title>Comparative analysis of the genomes of Stylophora pistillata and Acropora digitifera provides evidence for extensive differences between species of corals.</title>
        <authorList>
            <person name="Voolstra C.R."/>
            <person name="Li Y."/>
            <person name="Liew Y.J."/>
            <person name="Baumgarten S."/>
            <person name="Zoccola D."/>
            <person name="Flot J.-F."/>
            <person name="Tambutte S."/>
            <person name="Allemand D."/>
            <person name="Aranda M."/>
        </authorList>
    </citation>
    <scope>NUCLEOTIDE SEQUENCE [LARGE SCALE GENOMIC DNA]</scope>
</reference>
<protein>
    <submittedName>
        <fullName evidence="2">Uncharacterized protein</fullName>
    </submittedName>
</protein>
<evidence type="ECO:0000313" key="2">
    <source>
        <dbReference type="EMBL" id="PFX32570.1"/>
    </source>
</evidence>
<comment type="caution">
    <text evidence="2">The sequence shown here is derived from an EMBL/GenBank/DDBJ whole genome shotgun (WGS) entry which is preliminary data.</text>
</comment>
<dbReference type="OrthoDB" id="10606869at2759"/>
<accession>A0A2B4SUN3</accession>
<evidence type="ECO:0000256" key="1">
    <source>
        <dbReference type="SAM" id="MobiDB-lite"/>
    </source>
</evidence>
<proteinExistence type="predicted"/>
<feature type="compositionally biased region" description="Basic and acidic residues" evidence="1">
    <location>
        <begin position="236"/>
        <end position="248"/>
    </location>
</feature>
<organism evidence="2 3">
    <name type="scientific">Stylophora pistillata</name>
    <name type="common">Smooth cauliflower coral</name>
    <dbReference type="NCBI Taxonomy" id="50429"/>
    <lineage>
        <taxon>Eukaryota</taxon>
        <taxon>Metazoa</taxon>
        <taxon>Cnidaria</taxon>
        <taxon>Anthozoa</taxon>
        <taxon>Hexacorallia</taxon>
        <taxon>Scleractinia</taxon>
        <taxon>Astrocoeniina</taxon>
        <taxon>Pocilloporidae</taxon>
        <taxon>Stylophora</taxon>
    </lineage>
</organism>
<feature type="compositionally biased region" description="Low complexity" evidence="1">
    <location>
        <begin position="195"/>
        <end position="204"/>
    </location>
</feature>
<feature type="compositionally biased region" description="Basic and acidic residues" evidence="1">
    <location>
        <begin position="178"/>
        <end position="193"/>
    </location>
</feature>
<evidence type="ECO:0000313" key="3">
    <source>
        <dbReference type="Proteomes" id="UP000225706"/>
    </source>
</evidence>
<dbReference type="AlphaFoldDB" id="A0A2B4SUN3"/>
<dbReference type="Proteomes" id="UP000225706">
    <property type="component" value="Unassembled WGS sequence"/>
</dbReference>
<name>A0A2B4SUN3_STYPI</name>
<feature type="region of interest" description="Disordered" evidence="1">
    <location>
        <begin position="231"/>
        <end position="282"/>
    </location>
</feature>
<feature type="compositionally biased region" description="Basic and acidic residues" evidence="1">
    <location>
        <begin position="256"/>
        <end position="277"/>
    </location>
</feature>
<feature type="compositionally biased region" description="Basic and acidic residues" evidence="1">
    <location>
        <begin position="156"/>
        <end position="166"/>
    </location>
</feature>